<dbReference type="PANTHER" id="PTHR11475">
    <property type="entry name" value="OXIDASE/PEROXIDASE"/>
    <property type="match status" value="1"/>
</dbReference>
<dbReference type="SUPFAM" id="SSF48113">
    <property type="entry name" value="Heme-dependent peroxidases"/>
    <property type="match status" value="1"/>
</dbReference>
<dbReference type="PANTHER" id="PTHR11475:SF4">
    <property type="entry name" value="CHORION PEROXIDASE"/>
    <property type="match status" value="1"/>
</dbReference>
<dbReference type="GO" id="GO:0020037">
    <property type="term" value="F:heme binding"/>
    <property type="evidence" value="ECO:0007669"/>
    <property type="project" value="InterPro"/>
</dbReference>
<gene>
    <name evidence="4" type="ORF">J0X19_00090</name>
</gene>
<evidence type="ECO:0000256" key="2">
    <source>
        <dbReference type="ARBA" id="ARBA00022525"/>
    </source>
</evidence>
<evidence type="ECO:0000256" key="1">
    <source>
        <dbReference type="ARBA" id="ARBA00004613"/>
    </source>
</evidence>
<comment type="caution">
    <text evidence="4">The sequence shown here is derived from an EMBL/GenBank/DDBJ whole genome shotgun (WGS) entry which is preliminary data.</text>
</comment>
<evidence type="ECO:0000313" key="5">
    <source>
        <dbReference type="Proteomes" id="UP000664144"/>
    </source>
</evidence>
<protein>
    <recommendedName>
        <fullName evidence="6">Peroxidase</fullName>
    </recommendedName>
</protein>
<dbReference type="RefSeq" id="WP_206979846.1">
    <property type="nucleotide sequence ID" value="NZ_JAFLQZ010000001.1"/>
</dbReference>
<dbReference type="Proteomes" id="UP000664144">
    <property type="component" value="Unassembled WGS sequence"/>
</dbReference>
<dbReference type="Gene3D" id="1.10.640.10">
    <property type="entry name" value="Haem peroxidase domain superfamily, animal type"/>
    <property type="match status" value="1"/>
</dbReference>
<keyword evidence="5" id="KW-1185">Reference proteome</keyword>
<dbReference type="GO" id="GO:0005576">
    <property type="term" value="C:extracellular region"/>
    <property type="evidence" value="ECO:0007669"/>
    <property type="project" value="UniProtKB-SubCell"/>
</dbReference>
<comment type="subcellular location">
    <subcellularLocation>
        <location evidence="1">Secreted</location>
    </subcellularLocation>
</comment>
<dbReference type="InterPro" id="IPR037120">
    <property type="entry name" value="Haem_peroxidase_sf_animal"/>
</dbReference>
<sequence>MTRHGALYQDIVPYTSRYYDKGKFGRMFANLPAFAQDSPKVREALKDIGKKGGIMDAKDDLAKPPAELITNADLQVNNPNAPVMTAGMTFLGQFIDHDVTFDPTSSLERQIDPEFVENFRTPTLALDNVYGSGPGASPHLYDASDGQGIKFLIEPLGLKGKENIEKFDLPRNTQNTALIGDPRNDENLIVSQLHLLFLRFHNVLVDAVRVKYPSKNPGEVFREAQELVRWHYQWLLLHEFLPQLCGEQVVNDVLNNGRKFYSWHNAPYIPVEFSVAAYRFGHSQVRPSYRANFGITSAPNPAPFFATIFDFNADHHSPDPNDLRGGKRAPRRFIDWHTFFNLGDGSTRPNKLIDTKLSSPLFQLLGFAGGDVISLASRNLLRQLTFSLPSGQRVAHAMRMKPLEDDVFEDLKGYKVNFEKSTPLWFYILKEAEVQHMGIRLGDVGARIITEVFVGLLEGDNSSFLTQNPFWKPCLDCWEPYRTGKHFTIADLVRIAEGKVSIKL</sequence>
<proteinExistence type="predicted"/>
<dbReference type="GO" id="GO:0004601">
    <property type="term" value="F:peroxidase activity"/>
    <property type="evidence" value="ECO:0007669"/>
    <property type="project" value="InterPro"/>
</dbReference>
<dbReference type="PRINTS" id="PR00457">
    <property type="entry name" value="ANPEROXIDASE"/>
</dbReference>
<keyword evidence="3" id="KW-0325">Glycoprotein</keyword>
<evidence type="ECO:0008006" key="6">
    <source>
        <dbReference type="Google" id="ProtNLM"/>
    </source>
</evidence>
<dbReference type="GO" id="GO:0006979">
    <property type="term" value="P:response to oxidative stress"/>
    <property type="evidence" value="ECO:0007669"/>
    <property type="project" value="InterPro"/>
</dbReference>
<dbReference type="Pfam" id="PF03098">
    <property type="entry name" value="An_peroxidase"/>
    <property type="match status" value="1"/>
</dbReference>
<dbReference type="CDD" id="cd09819">
    <property type="entry name" value="An_peroxidase_bacterial_1"/>
    <property type="match status" value="1"/>
</dbReference>
<reference evidence="4" key="1">
    <citation type="submission" date="2021-03" db="EMBL/GenBank/DDBJ databases">
        <authorList>
            <person name="Kim M.K."/>
        </authorList>
    </citation>
    <scope>NUCLEOTIDE SEQUENCE</scope>
    <source>
        <strain evidence="4">BT186</strain>
    </source>
</reference>
<organism evidence="4 5">
    <name type="scientific">Hymenobacter telluris</name>
    <dbReference type="NCBI Taxonomy" id="2816474"/>
    <lineage>
        <taxon>Bacteria</taxon>
        <taxon>Pseudomonadati</taxon>
        <taxon>Bacteroidota</taxon>
        <taxon>Cytophagia</taxon>
        <taxon>Cytophagales</taxon>
        <taxon>Hymenobacteraceae</taxon>
        <taxon>Hymenobacter</taxon>
    </lineage>
</organism>
<keyword evidence="2" id="KW-0964">Secreted</keyword>
<dbReference type="EMBL" id="JAFLQZ010000001">
    <property type="protein sequence ID" value="MBO0356329.1"/>
    <property type="molecule type" value="Genomic_DNA"/>
</dbReference>
<dbReference type="PROSITE" id="PS50292">
    <property type="entry name" value="PEROXIDASE_3"/>
    <property type="match status" value="1"/>
</dbReference>
<dbReference type="InterPro" id="IPR019791">
    <property type="entry name" value="Haem_peroxidase_animal"/>
</dbReference>
<evidence type="ECO:0000256" key="3">
    <source>
        <dbReference type="ARBA" id="ARBA00023180"/>
    </source>
</evidence>
<accession>A0A939ESJ5</accession>
<dbReference type="InterPro" id="IPR010255">
    <property type="entry name" value="Haem_peroxidase_sf"/>
</dbReference>
<dbReference type="AlphaFoldDB" id="A0A939ESJ5"/>
<name>A0A939ESJ5_9BACT</name>
<evidence type="ECO:0000313" key="4">
    <source>
        <dbReference type="EMBL" id="MBO0356329.1"/>
    </source>
</evidence>